<feature type="transmembrane region" description="Helical" evidence="1">
    <location>
        <begin position="90"/>
        <end position="112"/>
    </location>
</feature>
<feature type="transmembrane region" description="Helical" evidence="1">
    <location>
        <begin position="22"/>
        <end position="39"/>
    </location>
</feature>
<feature type="transmembrane region" description="Helical" evidence="1">
    <location>
        <begin position="60"/>
        <end position="84"/>
    </location>
</feature>
<evidence type="ECO:0000313" key="2">
    <source>
        <dbReference type="EMBL" id="MEL1265632.1"/>
    </source>
</evidence>
<evidence type="ECO:0000256" key="1">
    <source>
        <dbReference type="SAM" id="Phobius"/>
    </source>
</evidence>
<organism evidence="2 3">
    <name type="scientific">Pseudoxanthomonas putridarboris</name>
    <dbReference type="NCBI Taxonomy" id="752605"/>
    <lineage>
        <taxon>Bacteria</taxon>
        <taxon>Pseudomonadati</taxon>
        <taxon>Pseudomonadota</taxon>
        <taxon>Gammaproteobacteria</taxon>
        <taxon>Lysobacterales</taxon>
        <taxon>Lysobacteraceae</taxon>
        <taxon>Pseudoxanthomonas</taxon>
    </lineage>
</organism>
<keyword evidence="3" id="KW-1185">Reference proteome</keyword>
<dbReference type="EMBL" id="JBBWWT010000007">
    <property type="protein sequence ID" value="MEL1265632.1"/>
    <property type="molecule type" value="Genomic_DNA"/>
</dbReference>
<dbReference type="Proteomes" id="UP001459204">
    <property type="component" value="Unassembled WGS sequence"/>
</dbReference>
<keyword evidence="1" id="KW-0472">Membrane</keyword>
<sequence length="136" mass="14728">MLVALGYALKPYLTGFVGMLDAWNYALLYMGVGVGLSSLQDPTKTQNDISRKVWQSPLKGAVMLWVLAILAFGMILVGLLGSYLSRTSAINQLSMGLFAVGLGMFGLLKTAIEMFEHHRLDKNPPDAGHPAQETDA</sequence>
<protein>
    <submittedName>
        <fullName evidence="2">Uncharacterized protein</fullName>
    </submittedName>
</protein>
<dbReference type="RefSeq" id="WP_341726803.1">
    <property type="nucleotide sequence ID" value="NZ_JBBWWT010000007.1"/>
</dbReference>
<name>A0ABU9J317_9GAMM</name>
<comment type="caution">
    <text evidence="2">The sequence shown here is derived from an EMBL/GenBank/DDBJ whole genome shotgun (WGS) entry which is preliminary data.</text>
</comment>
<proteinExistence type="predicted"/>
<gene>
    <name evidence="2" type="ORF">AAD027_14830</name>
</gene>
<keyword evidence="1" id="KW-1133">Transmembrane helix</keyword>
<keyword evidence="1" id="KW-0812">Transmembrane</keyword>
<reference evidence="2 3" key="1">
    <citation type="submission" date="2024-04" db="EMBL/GenBank/DDBJ databases">
        <title>Draft genome sequence of Pseudoxanthomonas putridarboris WD12.</title>
        <authorList>
            <person name="Oh J."/>
        </authorList>
    </citation>
    <scope>NUCLEOTIDE SEQUENCE [LARGE SCALE GENOMIC DNA]</scope>
    <source>
        <strain evidence="2 3">WD12</strain>
    </source>
</reference>
<evidence type="ECO:0000313" key="3">
    <source>
        <dbReference type="Proteomes" id="UP001459204"/>
    </source>
</evidence>
<accession>A0ABU9J317</accession>